<evidence type="ECO:0000256" key="1">
    <source>
        <dbReference type="SAM" id="Phobius"/>
    </source>
</evidence>
<comment type="caution">
    <text evidence="2">The sequence shown here is derived from an EMBL/GenBank/DDBJ whole genome shotgun (WGS) entry which is preliminary data.</text>
</comment>
<name>A0A3E0KUY2_9CHRO</name>
<keyword evidence="1" id="KW-1133">Transmembrane helix</keyword>
<reference evidence="2 3" key="1">
    <citation type="submission" date="2017-10" db="EMBL/GenBank/DDBJ databases">
        <title>A large-scale comparative metagenomic study reveals the eutrophication-driven functional interactions in six Microcystis-epibionts communities.</title>
        <authorList>
            <person name="Li Q."/>
            <person name="Lin F."/>
        </authorList>
    </citation>
    <scope>NUCLEOTIDE SEQUENCE [LARGE SCALE GENOMIC DNA]</scope>
    <source>
        <strain evidence="2">TF09</strain>
    </source>
</reference>
<keyword evidence="1" id="KW-0812">Transmembrane</keyword>
<evidence type="ECO:0000313" key="2">
    <source>
        <dbReference type="EMBL" id="REJ39098.1"/>
    </source>
</evidence>
<dbReference type="AlphaFoldDB" id="A0A3E0KUY2"/>
<evidence type="ECO:0000313" key="3">
    <source>
        <dbReference type="Proteomes" id="UP000256873"/>
    </source>
</evidence>
<proteinExistence type="predicted"/>
<gene>
    <name evidence="2" type="ORF">DWQ54_23235</name>
</gene>
<feature type="transmembrane region" description="Helical" evidence="1">
    <location>
        <begin position="28"/>
        <end position="47"/>
    </location>
</feature>
<protein>
    <submittedName>
        <fullName evidence="2">Uncharacterized protein</fullName>
    </submittedName>
</protein>
<accession>A0A3E0KUY2</accession>
<dbReference type="Proteomes" id="UP000256873">
    <property type="component" value="Unassembled WGS sequence"/>
</dbReference>
<keyword evidence="1" id="KW-0472">Membrane</keyword>
<sequence>MAFPWFCWFPIVFGFTSFALYHRLSWEWLSISLFWLVIFGFCTVLWVRGKELEEKARNPLRGILDGQ</sequence>
<feature type="transmembrane region" description="Helical" evidence="1">
    <location>
        <begin position="5"/>
        <end position="22"/>
    </location>
</feature>
<dbReference type="EMBL" id="QQWC01000008">
    <property type="protein sequence ID" value="REJ39098.1"/>
    <property type="molecule type" value="Genomic_DNA"/>
</dbReference>
<organism evidence="2 3">
    <name type="scientific">Microcystis flos-aquae TF09</name>
    <dbReference type="NCBI Taxonomy" id="2060473"/>
    <lineage>
        <taxon>Bacteria</taxon>
        <taxon>Bacillati</taxon>
        <taxon>Cyanobacteriota</taxon>
        <taxon>Cyanophyceae</taxon>
        <taxon>Oscillatoriophycideae</taxon>
        <taxon>Chroococcales</taxon>
        <taxon>Microcystaceae</taxon>
        <taxon>Microcystis</taxon>
    </lineage>
</organism>